<evidence type="ECO:0000256" key="5">
    <source>
        <dbReference type="ARBA" id="ARBA00022741"/>
    </source>
</evidence>
<name>A0A1G6W448_9PROT</name>
<evidence type="ECO:0000256" key="7">
    <source>
        <dbReference type="ARBA" id="ARBA00022840"/>
    </source>
</evidence>
<keyword evidence="7" id="KW-0067">ATP-binding</keyword>
<protein>
    <recommendedName>
        <fullName evidence="2">histidine kinase</fullName>
        <ecNumber evidence="2">2.7.13.3</ecNumber>
    </recommendedName>
</protein>
<keyword evidence="8" id="KW-0175">Coiled coil</keyword>
<evidence type="ECO:0000256" key="2">
    <source>
        <dbReference type="ARBA" id="ARBA00012438"/>
    </source>
</evidence>
<evidence type="ECO:0000256" key="8">
    <source>
        <dbReference type="SAM" id="Coils"/>
    </source>
</evidence>
<dbReference type="EMBL" id="FMZX01000010">
    <property type="protein sequence ID" value="SDD60568.1"/>
    <property type="molecule type" value="Genomic_DNA"/>
</dbReference>
<dbReference type="SMART" id="SM00911">
    <property type="entry name" value="HWE_HK"/>
    <property type="match status" value="1"/>
</dbReference>
<dbReference type="Gene3D" id="3.30.565.10">
    <property type="entry name" value="Histidine kinase-like ATPase, C-terminal domain"/>
    <property type="match status" value="1"/>
</dbReference>
<dbReference type="InterPro" id="IPR035965">
    <property type="entry name" value="PAS-like_dom_sf"/>
</dbReference>
<organism evidence="11 12">
    <name type="scientific">Belnapia rosea</name>
    <dbReference type="NCBI Taxonomy" id="938405"/>
    <lineage>
        <taxon>Bacteria</taxon>
        <taxon>Pseudomonadati</taxon>
        <taxon>Pseudomonadota</taxon>
        <taxon>Alphaproteobacteria</taxon>
        <taxon>Acetobacterales</taxon>
        <taxon>Roseomonadaceae</taxon>
        <taxon>Belnapia</taxon>
    </lineage>
</organism>
<keyword evidence="9" id="KW-0472">Membrane</keyword>
<reference evidence="11 12" key="1">
    <citation type="submission" date="2016-10" db="EMBL/GenBank/DDBJ databases">
        <authorList>
            <person name="de Groot N.N."/>
        </authorList>
    </citation>
    <scope>NUCLEOTIDE SEQUENCE [LARGE SCALE GENOMIC DNA]</scope>
    <source>
        <strain evidence="11 12">CPCC 100156</strain>
    </source>
</reference>
<dbReference type="PANTHER" id="PTHR41523">
    <property type="entry name" value="TWO-COMPONENT SYSTEM SENSOR PROTEIN"/>
    <property type="match status" value="1"/>
</dbReference>
<feature type="transmembrane region" description="Helical" evidence="9">
    <location>
        <begin position="12"/>
        <end position="29"/>
    </location>
</feature>
<dbReference type="AlphaFoldDB" id="A0A1G6W448"/>
<evidence type="ECO:0000256" key="4">
    <source>
        <dbReference type="ARBA" id="ARBA00022679"/>
    </source>
</evidence>
<dbReference type="InterPro" id="IPR013655">
    <property type="entry name" value="PAS_fold_3"/>
</dbReference>
<dbReference type="InterPro" id="IPR036890">
    <property type="entry name" value="HATPase_C_sf"/>
</dbReference>
<keyword evidence="3" id="KW-0597">Phosphoprotein</keyword>
<keyword evidence="9" id="KW-1133">Transmembrane helix</keyword>
<dbReference type="Pfam" id="PF08447">
    <property type="entry name" value="PAS_3"/>
    <property type="match status" value="2"/>
</dbReference>
<keyword evidence="9" id="KW-0812">Transmembrane</keyword>
<evidence type="ECO:0000256" key="1">
    <source>
        <dbReference type="ARBA" id="ARBA00000085"/>
    </source>
</evidence>
<dbReference type="PANTHER" id="PTHR41523:SF8">
    <property type="entry name" value="ETHYLENE RESPONSE SENSOR PROTEIN"/>
    <property type="match status" value="1"/>
</dbReference>
<dbReference type="Proteomes" id="UP000198925">
    <property type="component" value="Unassembled WGS sequence"/>
</dbReference>
<dbReference type="GO" id="GO:0004673">
    <property type="term" value="F:protein histidine kinase activity"/>
    <property type="evidence" value="ECO:0007669"/>
    <property type="project" value="UniProtKB-EC"/>
</dbReference>
<evidence type="ECO:0000256" key="9">
    <source>
        <dbReference type="SAM" id="Phobius"/>
    </source>
</evidence>
<dbReference type="CDD" id="cd00130">
    <property type="entry name" value="PAS"/>
    <property type="match status" value="1"/>
</dbReference>
<dbReference type="Pfam" id="PF07536">
    <property type="entry name" value="HWE_HK"/>
    <property type="match status" value="1"/>
</dbReference>
<evidence type="ECO:0000313" key="12">
    <source>
        <dbReference type="Proteomes" id="UP000198925"/>
    </source>
</evidence>
<accession>A0A1G6W448</accession>
<feature type="transmembrane region" description="Helical" evidence="9">
    <location>
        <begin position="130"/>
        <end position="152"/>
    </location>
</feature>
<dbReference type="InterPro" id="IPR011102">
    <property type="entry name" value="Sig_transdc_His_kinase_HWE"/>
</dbReference>
<keyword evidence="4" id="KW-0808">Transferase</keyword>
<dbReference type="NCBIfam" id="TIGR00229">
    <property type="entry name" value="sensory_box"/>
    <property type="match status" value="1"/>
</dbReference>
<dbReference type="EC" id="2.7.13.3" evidence="2"/>
<keyword evidence="6" id="KW-0418">Kinase</keyword>
<dbReference type="InterPro" id="IPR000014">
    <property type="entry name" value="PAS"/>
</dbReference>
<evidence type="ECO:0000259" key="10">
    <source>
        <dbReference type="SMART" id="SM00911"/>
    </source>
</evidence>
<gene>
    <name evidence="11" type="ORF">SAMN04487779_101060</name>
</gene>
<evidence type="ECO:0000256" key="3">
    <source>
        <dbReference type="ARBA" id="ARBA00022553"/>
    </source>
</evidence>
<feature type="coiled-coil region" evidence="8">
    <location>
        <begin position="159"/>
        <end position="186"/>
    </location>
</feature>
<dbReference type="InterPro" id="IPR001610">
    <property type="entry name" value="PAC"/>
</dbReference>
<dbReference type="STRING" id="938405.SAMN02927895_01082"/>
<dbReference type="SMART" id="SM00086">
    <property type="entry name" value="PAC"/>
    <property type="match status" value="2"/>
</dbReference>
<dbReference type="GO" id="GO:0005524">
    <property type="term" value="F:ATP binding"/>
    <property type="evidence" value="ECO:0007669"/>
    <property type="project" value="UniProtKB-KW"/>
</dbReference>
<keyword evidence="12" id="KW-1185">Reference proteome</keyword>
<evidence type="ECO:0000313" key="11">
    <source>
        <dbReference type="EMBL" id="SDD60568.1"/>
    </source>
</evidence>
<dbReference type="SUPFAM" id="SSF55785">
    <property type="entry name" value="PYP-like sensor domain (PAS domain)"/>
    <property type="match status" value="2"/>
</dbReference>
<proteinExistence type="predicted"/>
<evidence type="ECO:0000256" key="6">
    <source>
        <dbReference type="ARBA" id="ARBA00022777"/>
    </source>
</evidence>
<dbReference type="Gene3D" id="3.30.450.20">
    <property type="entry name" value="PAS domain"/>
    <property type="match status" value="2"/>
</dbReference>
<keyword evidence="5" id="KW-0547">Nucleotide-binding</keyword>
<dbReference type="SUPFAM" id="SSF55874">
    <property type="entry name" value="ATPase domain of HSP90 chaperone/DNA topoisomerase II/histidine kinase"/>
    <property type="match status" value="1"/>
</dbReference>
<feature type="domain" description="Signal transduction histidine kinase HWE region" evidence="10">
    <location>
        <begin position="430"/>
        <end position="507"/>
    </location>
</feature>
<comment type="catalytic activity">
    <reaction evidence="1">
        <text>ATP + protein L-histidine = ADP + protein N-phospho-L-histidine.</text>
        <dbReference type="EC" id="2.7.13.3"/>
    </reaction>
</comment>
<sequence length="638" mass="69108">MNRGAPNFRALFPVVLAAVALPLAATLFWDAGESARLRAGGDLARLEAGLRALAESPTLTPDDRAGLERGIQELASQFPGIAIHFDRTPQAAGQQNGPARLVVWAPAVAGAFTAELPQDRPSAAGAFGRLGLTVALLLGLGLGLAAWLGWWADRLCRAHATVEAERDQALTRLDETERRRQALSQAGSLMLWRGDAEGRVLEAEGWATLTGQAEAALRGDGWLDMLHPADQARTTHAWAGARRSGEPIDIEFRLRTAAGAWHWVRCRAVRAGSEWVGLVEDVHERRQALTELAERQEKLRLAVAAARLTSWEYDPVADRGTRISRTDEAVDAPTAPSFTLTDWVDAVHPEDRMQVLARLQEVIAGEAGDFAAEFRVRRRLPAEGWSWVASQGAVTQRDPVSGRVVRLSGISRDVSERREAEQRRILLAREVDHRAKNVLAVVQSVLRLTRRDQPESYMAAVEARVAALARAHTLLAEEGWVGADFGMLAERELALCPPGSTRLEGPPLAIAAGAVQPLAMVLHELATNAARHGAASVPEGRISLTWRLEGPAGPEQQLRLDWIERGGPRVKEPGGRRGFGTRMLEAVLRGQLGGALALHWPPEGLECRISLPATRVVSTENLGPLRRAARAQAGPASP</sequence>